<keyword evidence="3" id="KW-1185">Reference proteome</keyword>
<accession>D0KWF6</accession>
<dbReference type="eggNOG" id="ENOG502Z8K9">
    <property type="taxonomic scope" value="Bacteria"/>
</dbReference>
<evidence type="ECO:0000313" key="3">
    <source>
        <dbReference type="Proteomes" id="UP000009102"/>
    </source>
</evidence>
<dbReference type="InterPro" id="IPR025229">
    <property type="entry name" value="YniB-like"/>
</dbReference>
<dbReference type="HOGENOM" id="CLU_129278_0_0_6"/>
<feature type="transmembrane region" description="Helical" evidence="1">
    <location>
        <begin position="84"/>
        <end position="105"/>
    </location>
</feature>
<protein>
    <submittedName>
        <fullName evidence="2">Putative yfeABCD locus regulator</fullName>
    </submittedName>
</protein>
<feature type="transmembrane region" description="Helical" evidence="1">
    <location>
        <begin position="54"/>
        <end position="72"/>
    </location>
</feature>
<keyword evidence="1" id="KW-1133">Transmembrane helix</keyword>
<keyword evidence="1" id="KW-0472">Membrane</keyword>
<dbReference type="KEGG" id="hna:Hneap_0088"/>
<dbReference type="STRING" id="555778.Hneap_0088"/>
<keyword evidence="1" id="KW-0812">Transmembrane</keyword>
<name>D0KWF6_HALNC</name>
<feature type="transmembrane region" description="Helical" evidence="1">
    <location>
        <begin position="12"/>
        <end position="33"/>
    </location>
</feature>
<dbReference type="OrthoDB" id="6870983at2"/>
<dbReference type="Proteomes" id="UP000009102">
    <property type="component" value="Chromosome"/>
</dbReference>
<dbReference type="Pfam" id="PF14002">
    <property type="entry name" value="YniB"/>
    <property type="match status" value="1"/>
</dbReference>
<feature type="transmembrane region" description="Helical" evidence="1">
    <location>
        <begin position="160"/>
        <end position="179"/>
    </location>
</feature>
<dbReference type="RefSeq" id="WP_012822990.1">
    <property type="nucleotide sequence ID" value="NC_013422.1"/>
</dbReference>
<dbReference type="AlphaFoldDB" id="D0KWF6"/>
<evidence type="ECO:0000313" key="2">
    <source>
        <dbReference type="EMBL" id="ACX94953.1"/>
    </source>
</evidence>
<gene>
    <name evidence="2" type="ordered locus">Hneap_0088</name>
</gene>
<evidence type="ECO:0000256" key="1">
    <source>
        <dbReference type="SAM" id="Phobius"/>
    </source>
</evidence>
<proteinExistence type="predicted"/>
<reference evidence="2 3" key="1">
    <citation type="submission" date="2009-10" db="EMBL/GenBank/DDBJ databases">
        <title>Complete sequence of Halothiobacillus neapolitanus c2.</title>
        <authorList>
            <consortium name="US DOE Joint Genome Institute"/>
            <person name="Lucas S."/>
            <person name="Copeland A."/>
            <person name="Lapidus A."/>
            <person name="Glavina del Rio T."/>
            <person name="Tice H."/>
            <person name="Bruce D."/>
            <person name="Goodwin L."/>
            <person name="Pitluck S."/>
            <person name="Davenport K."/>
            <person name="Brettin T."/>
            <person name="Detter J.C."/>
            <person name="Han C."/>
            <person name="Tapia R."/>
            <person name="Larimer F."/>
            <person name="Land M."/>
            <person name="Hauser L."/>
            <person name="Kyrpides N."/>
            <person name="Mikhailova N."/>
            <person name="Kerfeld C."/>
            <person name="Cannon G."/>
            <person name="Heinhort S."/>
        </authorList>
    </citation>
    <scope>NUCLEOTIDE SEQUENCE [LARGE SCALE GENOMIC DNA]</scope>
    <source>
        <strain evidence="3">ATCC 23641 / c2</strain>
    </source>
</reference>
<dbReference type="EMBL" id="CP001801">
    <property type="protein sequence ID" value="ACX94953.1"/>
    <property type="molecule type" value="Genomic_DNA"/>
</dbReference>
<organism evidence="2 3">
    <name type="scientific">Halothiobacillus neapolitanus (strain ATCC 23641 / DSM 15147 / CIP 104769 / NCIMB 8539 / c2)</name>
    <name type="common">Thiobacillus neapolitanus</name>
    <dbReference type="NCBI Taxonomy" id="555778"/>
    <lineage>
        <taxon>Bacteria</taxon>
        <taxon>Pseudomonadati</taxon>
        <taxon>Pseudomonadota</taxon>
        <taxon>Gammaproteobacteria</taxon>
        <taxon>Chromatiales</taxon>
        <taxon>Halothiobacillaceae</taxon>
        <taxon>Halothiobacillus</taxon>
    </lineage>
</organism>
<sequence length="181" mass="20042">MTYDEAKKKILIKWLVGAPVVVATSLSSAVSALKMFYFGLDSGDQLSSAIALPIKRLVYLIYENTFFLGFFWKHSPTPTPKELFATSNIAFFVIYLCIFFGMALVGSARSLSARLAEIDKEIENELIRESVKGNVPRRRQEIQEQVSVPKPGRLSQFHTLYLAPIVAGVVVLVIAKISGLG</sequence>